<reference evidence="6 7" key="1">
    <citation type="submission" date="2024-11" db="EMBL/GenBank/DDBJ databases">
        <authorList>
            <person name="Heng Y.C."/>
            <person name="Lim A.C.H."/>
            <person name="Lee J.K.Y."/>
            <person name="Kittelmann S."/>
        </authorList>
    </citation>
    <scope>NUCLEOTIDE SEQUENCE [LARGE SCALE GENOMIC DNA]</scope>
    <source>
        <strain evidence="6 7">WILCCON 0202</strain>
    </source>
</reference>
<keyword evidence="4 5" id="KW-0732">Signal</keyword>
<evidence type="ECO:0000256" key="4">
    <source>
        <dbReference type="ARBA" id="ARBA00022729"/>
    </source>
</evidence>
<evidence type="ECO:0000256" key="2">
    <source>
        <dbReference type="ARBA" id="ARBA00008520"/>
    </source>
</evidence>
<evidence type="ECO:0000313" key="6">
    <source>
        <dbReference type="EMBL" id="MFL0267476.1"/>
    </source>
</evidence>
<evidence type="ECO:0000256" key="5">
    <source>
        <dbReference type="SAM" id="SignalP"/>
    </source>
</evidence>
<dbReference type="PANTHER" id="PTHR43649:SF31">
    <property type="entry name" value="SN-GLYCEROL-3-PHOSPHATE-BINDING PERIPLASMIC PROTEIN UGPB"/>
    <property type="match status" value="1"/>
</dbReference>
<evidence type="ECO:0000256" key="3">
    <source>
        <dbReference type="ARBA" id="ARBA00022448"/>
    </source>
</evidence>
<gene>
    <name evidence="6" type="ORF">ACJDUH_05110</name>
</gene>
<name>A0ABW8TSG7_9CLOT</name>
<organism evidence="6 7">
    <name type="scientific">Candidatus Clostridium radicumherbarum</name>
    <dbReference type="NCBI Taxonomy" id="3381662"/>
    <lineage>
        <taxon>Bacteria</taxon>
        <taxon>Bacillati</taxon>
        <taxon>Bacillota</taxon>
        <taxon>Clostridia</taxon>
        <taxon>Eubacteriales</taxon>
        <taxon>Clostridiaceae</taxon>
        <taxon>Clostridium</taxon>
    </lineage>
</organism>
<dbReference type="NCBIfam" id="TIGR03850">
    <property type="entry name" value="bind_CPR_0540"/>
    <property type="match status" value="1"/>
</dbReference>
<dbReference type="EMBL" id="JBJHZY010000001">
    <property type="protein sequence ID" value="MFL0267476.1"/>
    <property type="molecule type" value="Genomic_DNA"/>
</dbReference>
<keyword evidence="3" id="KW-0813">Transport</keyword>
<dbReference type="InterPro" id="IPR022387">
    <property type="entry name" value="Bind_CPR0540"/>
</dbReference>
<proteinExistence type="inferred from homology"/>
<dbReference type="PANTHER" id="PTHR43649">
    <property type="entry name" value="ARABINOSE-BINDING PROTEIN-RELATED"/>
    <property type="match status" value="1"/>
</dbReference>
<dbReference type="PROSITE" id="PS51257">
    <property type="entry name" value="PROKAR_LIPOPROTEIN"/>
    <property type="match status" value="1"/>
</dbReference>
<dbReference type="Proteomes" id="UP001623661">
    <property type="component" value="Unassembled WGS sequence"/>
</dbReference>
<dbReference type="InterPro" id="IPR050490">
    <property type="entry name" value="Bact_solute-bd_prot1"/>
</dbReference>
<accession>A0ABW8TSG7</accession>
<comment type="similarity">
    <text evidence="2">Belongs to the bacterial solute-binding protein 1 family.</text>
</comment>
<evidence type="ECO:0000313" key="7">
    <source>
        <dbReference type="Proteomes" id="UP001623661"/>
    </source>
</evidence>
<protein>
    <submittedName>
        <fullName evidence="6">Carbohydrate ABC transporter substrate-binding protein</fullName>
    </submittedName>
</protein>
<evidence type="ECO:0000256" key="1">
    <source>
        <dbReference type="ARBA" id="ARBA00004196"/>
    </source>
</evidence>
<dbReference type="RefSeq" id="WP_406764079.1">
    <property type="nucleotide sequence ID" value="NZ_JBJHZY010000001.1"/>
</dbReference>
<sequence length="452" mass="49168">MKIKRLLALSTSLCLLVSLSACSTKTSSTDTKPTEGKVLKIAGLNGGYGVEHWKELASKFEAANPGVKVELTLEKNIADVLRPQIQAKNVPDIIYLSVGAEGKLTDTLIKEKSIQDISDVFNMQVPGENVKVKDKIIPGFLNTLITNPYGDGKTYLAPLFYSPCGLFYNKALVGDGKKYPLPKTWDELLALGETAKKDGIALFTYPTTGYFDAFYYALLNEVGGSDLFNKAMNYDPSAWSSPEATKAFELVGKLAKYVQKDTVANANKEGFTKNQQLILDNKALFVPNGTWLPGEMKNAPRANGFEWGFTALPKVTASGDSYSYTFFEQMYIPNGAKNVDLAKKFMAYMYSDEAAKIIYEKGNAVQPINGISKIMKADDPNKLYYSVYDNGTKAAMGGFAAATPVEGVDLTSADGILFGTVNSVVSGNKTVDQWQKAVVDAAGKIKKAMETK</sequence>
<dbReference type="Gene3D" id="3.40.190.10">
    <property type="entry name" value="Periplasmic binding protein-like II"/>
    <property type="match status" value="1"/>
</dbReference>
<dbReference type="Pfam" id="PF01547">
    <property type="entry name" value="SBP_bac_1"/>
    <property type="match status" value="1"/>
</dbReference>
<keyword evidence="7" id="KW-1185">Reference proteome</keyword>
<feature type="chain" id="PRO_5047503948" evidence="5">
    <location>
        <begin position="24"/>
        <end position="452"/>
    </location>
</feature>
<feature type="signal peptide" evidence="5">
    <location>
        <begin position="1"/>
        <end position="23"/>
    </location>
</feature>
<dbReference type="PROSITE" id="PS50890">
    <property type="entry name" value="PUA"/>
    <property type="match status" value="1"/>
</dbReference>
<dbReference type="SUPFAM" id="SSF53850">
    <property type="entry name" value="Periplasmic binding protein-like II"/>
    <property type="match status" value="1"/>
</dbReference>
<comment type="caution">
    <text evidence="6">The sequence shown here is derived from an EMBL/GenBank/DDBJ whole genome shotgun (WGS) entry which is preliminary data.</text>
</comment>
<comment type="subcellular location">
    <subcellularLocation>
        <location evidence="1">Cell envelope</location>
    </subcellularLocation>
</comment>
<dbReference type="InterPro" id="IPR006059">
    <property type="entry name" value="SBP"/>
</dbReference>